<feature type="binding site" evidence="4">
    <location>
        <position position="321"/>
    </location>
    <ligand>
        <name>S-adenosyl-L-methionine</name>
        <dbReference type="ChEBI" id="CHEBI:59789"/>
    </ligand>
</feature>
<dbReference type="AlphaFoldDB" id="W0FR62"/>
<dbReference type="NCBIfam" id="TIGR00479">
    <property type="entry name" value="rumA"/>
    <property type="match status" value="1"/>
</dbReference>
<keyword evidence="1 4" id="KW-0489">Methyltransferase</keyword>
<dbReference type="PANTHER" id="PTHR11061">
    <property type="entry name" value="RNA M5U METHYLTRANSFERASE"/>
    <property type="match status" value="1"/>
</dbReference>
<accession>W0FR62</accession>
<reference evidence="7" key="1">
    <citation type="journal article" date="2013" name="PLoS ONE">
        <title>Metagenomic insights into the carbohydrate-active enzymes carried by the microorganisms adhering to solid digesta in the rumen of cows.</title>
        <authorList>
            <person name="Wang L."/>
            <person name="Hatem A."/>
            <person name="Catalyurek U.V."/>
            <person name="Morrison M."/>
            <person name="Yu Z."/>
        </authorList>
    </citation>
    <scope>NUCLEOTIDE SEQUENCE</scope>
</reference>
<feature type="binding site" evidence="4">
    <location>
        <position position="271"/>
    </location>
    <ligand>
        <name>S-adenosyl-L-methionine</name>
        <dbReference type="ChEBI" id="CHEBI:59789"/>
    </ligand>
</feature>
<proteinExistence type="inferred from homology"/>
<evidence type="ECO:0000256" key="5">
    <source>
        <dbReference type="PROSITE-ProRule" id="PRU10015"/>
    </source>
</evidence>
<dbReference type="Pfam" id="PF05958">
    <property type="entry name" value="tRNA_U5-meth_tr"/>
    <property type="match status" value="1"/>
</dbReference>
<dbReference type="PROSITE" id="PS51687">
    <property type="entry name" value="SAM_MT_RNA_M5U"/>
    <property type="match status" value="1"/>
</dbReference>
<keyword evidence="3 4" id="KW-0949">S-adenosyl-L-methionine</keyword>
<dbReference type="Pfam" id="PF01938">
    <property type="entry name" value="TRAM"/>
    <property type="match status" value="1"/>
</dbReference>
<evidence type="ECO:0000313" key="7">
    <source>
        <dbReference type="EMBL" id="AHF25520.1"/>
    </source>
</evidence>
<dbReference type="InterPro" id="IPR012340">
    <property type="entry name" value="NA-bd_OB-fold"/>
</dbReference>
<dbReference type="PANTHER" id="PTHR11061:SF30">
    <property type="entry name" value="TRNA (URACIL(54)-C(5))-METHYLTRANSFERASE"/>
    <property type="match status" value="1"/>
</dbReference>
<dbReference type="Gene3D" id="2.40.50.140">
    <property type="entry name" value="Nucleic acid-binding proteins"/>
    <property type="match status" value="1"/>
</dbReference>
<feature type="binding site" evidence="4">
    <location>
        <position position="300"/>
    </location>
    <ligand>
        <name>S-adenosyl-L-methionine</name>
        <dbReference type="ChEBI" id="CHEBI:59789"/>
    </ligand>
</feature>
<organism evidence="7">
    <name type="scientific">uncultured bacterium Contigcl_8</name>
    <dbReference type="NCBI Taxonomy" id="1393678"/>
    <lineage>
        <taxon>Bacteria</taxon>
        <taxon>environmental samples</taxon>
    </lineage>
</organism>
<dbReference type="InterPro" id="IPR029063">
    <property type="entry name" value="SAM-dependent_MTases_sf"/>
</dbReference>
<dbReference type="Gene3D" id="2.40.50.1070">
    <property type="match status" value="1"/>
</dbReference>
<dbReference type="InterPro" id="IPR002792">
    <property type="entry name" value="TRAM_dom"/>
</dbReference>
<dbReference type="GO" id="GO:0070475">
    <property type="term" value="P:rRNA base methylation"/>
    <property type="evidence" value="ECO:0007669"/>
    <property type="project" value="TreeGrafter"/>
</dbReference>
<evidence type="ECO:0000256" key="1">
    <source>
        <dbReference type="ARBA" id="ARBA00022603"/>
    </source>
</evidence>
<feature type="domain" description="TRAM" evidence="6">
    <location>
        <begin position="1"/>
        <end position="50"/>
    </location>
</feature>
<feature type="active site" evidence="5">
    <location>
        <position position="396"/>
    </location>
</feature>
<dbReference type="SUPFAM" id="SSF50249">
    <property type="entry name" value="Nucleic acid-binding proteins"/>
    <property type="match status" value="1"/>
</dbReference>
<dbReference type="InterPro" id="IPR030390">
    <property type="entry name" value="MeTrfase_TrmA_AS"/>
</dbReference>
<evidence type="ECO:0000259" key="6">
    <source>
        <dbReference type="PROSITE" id="PS50926"/>
    </source>
</evidence>
<name>W0FR62_9BACT</name>
<evidence type="ECO:0000256" key="2">
    <source>
        <dbReference type="ARBA" id="ARBA00022679"/>
    </source>
</evidence>
<feature type="binding site" evidence="4">
    <location>
        <position position="369"/>
    </location>
    <ligand>
        <name>S-adenosyl-L-methionine</name>
        <dbReference type="ChEBI" id="CHEBI:59789"/>
    </ligand>
</feature>
<dbReference type="EMBL" id="KC246840">
    <property type="protein sequence ID" value="AHF25520.1"/>
    <property type="molecule type" value="Genomic_DNA"/>
</dbReference>
<protein>
    <submittedName>
        <fullName evidence="7">RNA methyltransferase, TrmA family protein</fullName>
    </submittedName>
</protein>
<evidence type="ECO:0000256" key="4">
    <source>
        <dbReference type="PROSITE-ProRule" id="PRU01024"/>
    </source>
</evidence>
<sequence>MRAENLGADMEGVCRHEGMTVFVPGLLPGEETNVRIVKVEKRYAFGRIEHLPAVPSPDRKAPDCPAFPRCGGCSCRHIRYEATLAAKQRQVEDCFRRIGGMEVEVLPPLGMEDPRAYRNKTALPLGGTVAEPALGFYAPRSHSVVPVGKCPNAMVPSDEIAGRFLDWMKRHRLAPYDETTHHGLVRHLMIRVNRTGESMVTVVINGPSLPHGQELAEELKPLGVVSLFANINTARNNVILSDRFQRICGSETLSDTLCGLEFRLSPGAFFQVNPYQTEKLYDTALRFADLSPEDTLCDVYCGAGTITLMMARHCRSAVGIEIVPAAVENARENAKRNGIANAEFHAGKAEELLPRMVRDGLRCNVIVVDPPRKGLEPEVIRAIAEAGPDRVVYVSCNVATQARDAALFRESGYTIKKVQPVDMFCWTSGIESVALFTGS</sequence>
<keyword evidence="2 4" id="KW-0808">Transferase</keyword>
<dbReference type="SUPFAM" id="SSF53335">
    <property type="entry name" value="S-adenosyl-L-methionine-dependent methyltransferases"/>
    <property type="match status" value="1"/>
</dbReference>
<dbReference type="PROSITE" id="PS01230">
    <property type="entry name" value="TRMA_1"/>
    <property type="match status" value="1"/>
</dbReference>
<evidence type="ECO:0000256" key="3">
    <source>
        <dbReference type="ARBA" id="ARBA00022691"/>
    </source>
</evidence>
<dbReference type="Gene3D" id="3.40.50.150">
    <property type="entry name" value="Vaccinia Virus protein VP39"/>
    <property type="match status" value="1"/>
</dbReference>
<dbReference type="PROSITE" id="PS50926">
    <property type="entry name" value="TRAM"/>
    <property type="match status" value="1"/>
</dbReference>
<dbReference type="CDD" id="cd02440">
    <property type="entry name" value="AdoMet_MTases"/>
    <property type="match status" value="1"/>
</dbReference>
<feature type="active site" description="Nucleophile" evidence="4">
    <location>
        <position position="396"/>
    </location>
</feature>
<dbReference type="InterPro" id="IPR010280">
    <property type="entry name" value="U5_MeTrfase_fam"/>
</dbReference>
<dbReference type="FunFam" id="3.40.50.150:FF:000009">
    <property type="entry name" value="23S rRNA (Uracil(1939)-C(5))-methyltransferase RlmD"/>
    <property type="match status" value="1"/>
</dbReference>
<dbReference type="GO" id="GO:0070041">
    <property type="term" value="F:rRNA (uridine-C5-)-methyltransferase activity"/>
    <property type="evidence" value="ECO:0007669"/>
    <property type="project" value="TreeGrafter"/>
</dbReference>
<comment type="similarity">
    <text evidence="4">Belongs to the class I-like SAM-binding methyltransferase superfamily. RNA M5U methyltransferase family.</text>
</comment>